<evidence type="ECO:0000259" key="4">
    <source>
        <dbReference type="PROSITE" id="PS50042"/>
    </source>
</evidence>
<dbReference type="InterPro" id="IPR012318">
    <property type="entry name" value="HTH_CRP"/>
</dbReference>
<evidence type="ECO:0000256" key="1">
    <source>
        <dbReference type="ARBA" id="ARBA00023015"/>
    </source>
</evidence>
<protein>
    <submittedName>
        <fullName evidence="5">Crp/Fnr family transcriptional regulator</fullName>
    </submittedName>
</protein>
<dbReference type="Pfam" id="PF13545">
    <property type="entry name" value="HTH_Crp_2"/>
    <property type="match status" value="1"/>
</dbReference>
<dbReference type="GO" id="GO:0006355">
    <property type="term" value="P:regulation of DNA-templated transcription"/>
    <property type="evidence" value="ECO:0007669"/>
    <property type="project" value="InterPro"/>
</dbReference>
<dbReference type="AlphaFoldDB" id="A0A3N0HY91"/>
<gene>
    <name evidence="5" type="ORF">EDX97_08395</name>
</gene>
<keyword evidence="1" id="KW-0805">Transcription regulation</keyword>
<accession>A0A3N0HY91</accession>
<dbReference type="PROSITE" id="PS50042">
    <property type="entry name" value="CNMP_BINDING_3"/>
    <property type="match status" value="1"/>
</dbReference>
<dbReference type="SUPFAM" id="SSF46785">
    <property type="entry name" value="Winged helix' DNA-binding domain"/>
    <property type="match status" value="1"/>
</dbReference>
<feature type="domain" description="Cyclic nucleotide-binding" evidence="4">
    <location>
        <begin position="41"/>
        <end position="124"/>
    </location>
</feature>
<reference evidence="5 6" key="1">
    <citation type="submission" date="2018-11" db="EMBL/GenBank/DDBJ databases">
        <title>Clostridium sp. nov., a member of the family Erysipelotrichaceae isolated from pig faeces.</title>
        <authorList>
            <person name="Chang Y.-H."/>
        </authorList>
    </citation>
    <scope>NUCLEOTIDE SEQUENCE [LARGE SCALE GENOMIC DNA]</scope>
    <source>
        <strain evidence="5 6">YH-panp20</strain>
    </source>
</reference>
<dbReference type="SUPFAM" id="SSF51206">
    <property type="entry name" value="cAMP-binding domain-like"/>
    <property type="match status" value="1"/>
</dbReference>
<comment type="caution">
    <text evidence="5">The sequence shown here is derived from an EMBL/GenBank/DDBJ whole genome shotgun (WGS) entry which is preliminary data.</text>
</comment>
<dbReference type="OrthoDB" id="9774616at2"/>
<evidence type="ECO:0000313" key="6">
    <source>
        <dbReference type="Proteomes" id="UP000276568"/>
    </source>
</evidence>
<name>A0A3N0HY91_9FIRM</name>
<organism evidence="5 6">
    <name type="scientific">Absicoccus porci</name>
    <dbReference type="NCBI Taxonomy" id="2486576"/>
    <lineage>
        <taxon>Bacteria</taxon>
        <taxon>Bacillati</taxon>
        <taxon>Bacillota</taxon>
        <taxon>Erysipelotrichia</taxon>
        <taxon>Erysipelotrichales</taxon>
        <taxon>Erysipelotrichaceae</taxon>
        <taxon>Absicoccus</taxon>
    </lineage>
</organism>
<dbReference type="Proteomes" id="UP000276568">
    <property type="component" value="Unassembled WGS sequence"/>
</dbReference>
<evidence type="ECO:0000256" key="3">
    <source>
        <dbReference type="ARBA" id="ARBA00023163"/>
    </source>
</evidence>
<keyword evidence="2" id="KW-0238">DNA-binding</keyword>
<proteinExistence type="predicted"/>
<evidence type="ECO:0000313" key="5">
    <source>
        <dbReference type="EMBL" id="RNM29648.1"/>
    </source>
</evidence>
<sequence length="252" mass="29423">MDKIEIECCHCNVYVSLIKFSQEVTIMHIEPYMEQIRRCHLFDHIATEDLMRMLSCIGCKVITYAPKTYILDEEDTIEDVGVLLSGHINMVSEDIYGHRTTLVRMGPNELFGESFALSGSKRSTVSFMTNEPCIVLYIPLQKVLHICSNSCPFHHQLIENMFYTLSMKNQQLIEKSAIISKPTLQDKIWTYLNLEAERQQKIYFEIPLNRNELADYLCANQSALTRELKHMKEKGLIDFDKNTFHLFKERKQ</sequence>
<dbReference type="GO" id="GO:0003677">
    <property type="term" value="F:DNA binding"/>
    <property type="evidence" value="ECO:0007669"/>
    <property type="project" value="UniProtKB-KW"/>
</dbReference>
<dbReference type="Pfam" id="PF00027">
    <property type="entry name" value="cNMP_binding"/>
    <property type="match status" value="1"/>
</dbReference>
<dbReference type="CDD" id="cd00038">
    <property type="entry name" value="CAP_ED"/>
    <property type="match status" value="1"/>
</dbReference>
<dbReference type="InterPro" id="IPR018490">
    <property type="entry name" value="cNMP-bd_dom_sf"/>
</dbReference>
<evidence type="ECO:0000256" key="2">
    <source>
        <dbReference type="ARBA" id="ARBA00023125"/>
    </source>
</evidence>
<dbReference type="EMBL" id="RJQC01000003">
    <property type="protein sequence ID" value="RNM29648.1"/>
    <property type="molecule type" value="Genomic_DNA"/>
</dbReference>
<keyword evidence="3" id="KW-0804">Transcription</keyword>
<dbReference type="Gene3D" id="2.60.120.10">
    <property type="entry name" value="Jelly Rolls"/>
    <property type="match status" value="1"/>
</dbReference>
<dbReference type="InterPro" id="IPR000595">
    <property type="entry name" value="cNMP-bd_dom"/>
</dbReference>
<dbReference type="InterPro" id="IPR014710">
    <property type="entry name" value="RmlC-like_jellyroll"/>
</dbReference>
<dbReference type="InterPro" id="IPR036390">
    <property type="entry name" value="WH_DNA-bd_sf"/>
</dbReference>
<keyword evidence="6" id="KW-1185">Reference proteome</keyword>